<evidence type="ECO:0000256" key="2">
    <source>
        <dbReference type="SAM" id="Phobius"/>
    </source>
</evidence>
<comment type="caution">
    <text evidence="4">The sequence shown here is derived from an EMBL/GenBank/DDBJ whole genome shotgun (WGS) entry which is preliminary data.</text>
</comment>
<protein>
    <submittedName>
        <fullName evidence="4">Uncharacterized protein</fullName>
    </submittedName>
</protein>
<feature type="signal peptide" evidence="3">
    <location>
        <begin position="1"/>
        <end position="27"/>
    </location>
</feature>
<dbReference type="Proteomes" id="UP000772434">
    <property type="component" value="Unassembled WGS sequence"/>
</dbReference>
<keyword evidence="2" id="KW-0812">Transmembrane</keyword>
<proteinExistence type="predicted"/>
<sequence>MKISPQTPFPGLAVLLLAGTVPTKVFAKGGGAHSSGESSSSSKSGSTSGSSAAYRPPVIIHTSQTTCIDQNTGQFVQCPSVFSKASIAGIVIGSIAGAILVGFLLWYVVYRYLPRRRERKFGGPSANEILTEKSPYQPLDGHVHPEGMTHTVGHGGDADSMYTTAYTPSVSDSSTIYGYDTENDKKITAMPEPGKEYLHV</sequence>
<evidence type="ECO:0000313" key="5">
    <source>
        <dbReference type="Proteomes" id="UP000772434"/>
    </source>
</evidence>
<evidence type="ECO:0000256" key="3">
    <source>
        <dbReference type="SAM" id="SignalP"/>
    </source>
</evidence>
<gene>
    <name evidence="4" type="ORF">BDP27DRAFT_1323076</name>
</gene>
<feature type="chain" id="PRO_5040416844" evidence="3">
    <location>
        <begin position="28"/>
        <end position="200"/>
    </location>
</feature>
<evidence type="ECO:0000256" key="1">
    <source>
        <dbReference type="SAM" id="MobiDB-lite"/>
    </source>
</evidence>
<feature type="compositionally biased region" description="Low complexity" evidence="1">
    <location>
        <begin position="34"/>
        <end position="51"/>
    </location>
</feature>
<keyword evidence="3" id="KW-0732">Signal</keyword>
<organism evidence="4 5">
    <name type="scientific">Rhodocollybia butyracea</name>
    <dbReference type="NCBI Taxonomy" id="206335"/>
    <lineage>
        <taxon>Eukaryota</taxon>
        <taxon>Fungi</taxon>
        <taxon>Dikarya</taxon>
        <taxon>Basidiomycota</taxon>
        <taxon>Agaricomycotina</taxon>
        <taxon>Agaricomycetes</taxon>
        <taxon>Agaricomycetidae</taxon>
        <taxon>Agaricales</taxon>
        <taxon>Marasmiineae</taxon>
        <taxon>Omphalotaceae</taxon>
        <taxon>Rhodocollybia</taxon>
    </lineage>
</organism>
<keyword evidence="2" id="KW-0472">Membrane</keyword>
<keyword evidence="5" id="KW-1185">Reference proteome</keyword>
<dbReference type="OrthoDB" id="2979244at2759"/>
<feature type="transmembrane region" description="Helical" evidence="2">
    <location>
        <begin position="87"/>
        <end position="110"/>
    </location>
</feature>
<accession>A0A9P5U8D1</accession>
<evidence type="ECO:0000313" key="4">
    <source>
        <dbReference type="EMBL" id="KAF9070830.1"/>
    </source>
</evidence>
<dbReference type="AlphaFoldDB" id="A0A9P5U8D1"/>
<keyword evidence="2" id="KW-1133">Transmembrane helix</keyword>
<name>A0A9P5U8D1_9AGAR</name>
<feature type="region of interest" description="Disordered" evidence="1">
    <location>
        <begin position="31"/>
        <end position="52"/>
    </location>
</feature>
<reference evidence="4" key="1">
    <citation type="submission" date="2020-11" db="EMBL/GenBank/DDBJ databases">
        <authorList>
            <consortium name="DOE Joint Genome Institute"/>
            <person name="Ahrendt S."/>
            <person name="Riley R."/>
            <person name="Andreopoulos W."/>
            <person name="Labutti K."/>
            <person name="Pangilinan J."/>
            <person name="Ruiz-Duenas F.J."/>
            <person name="Barrasa J.M."/>
            <person name="Sanchez-Garcia M."/>
            <person name="Camarero S."/>
            <person name="Miyauchi S."/>
            <person name="Serrano A."/>
            <person name="Linde D."/>
            <person name="Babiker R."/>
            <person name="Drula E."/>
            <person name="Ayuso-Fernandez I."/>
            <person name="Pacheco R."/>
            <person name="Padilla G."/>
            <person name="Ferreira P."/>
            <person name="Barriuso J."/>
            <person name="Kellner H."/>
            <person name="Castanera R."/>
            <person name="Alfaro M."/>
            <person name="Ramirez L."/>
            <person name="Pisabarro A.G."/>
            <person name="Kuo A."/>
            <person name="Tritt A."/>
            <person name="Lipzen A."/>
            <person name="He G."/>
            <person name="Yan M."/>
            <person name="Ng V."/>
            <person name="Cullen D."/>
            <person name="Martin F."/>
            <person name="Rosso M.-N."/>
            <person name="Henrissat B."/>
            <person name="Hibbett D."/>
            <person name="Martinez A.T."/>
            <person name="Grigoriev I.V."/>
        </authorList>
    </citation>
    <scope>NUCLEOTIDE SEQUENCE</scope>
    <source>
        <strain evidence="4">AH 40177</strain>
    </source>
</reference>
<dbReference type="EMBL" id="JADNRY010000037">
    <property type="protein sequence ID" value="KAF9070830.1"/>
    <property type="molecule type" value="Genomic_DNA"/>
</dbReference>